<sequence>MIVRASEFGQQMLARIMSSGGASKLVKSAAFDPKVLQFLVCPLSKQALRYCQESQELFSDSIGVAFPIKEGIPCLSPMAGRLVEAVEPEAQAPPKS</sequence>
<reference evidence="4 5" key="1">
    <citation type="submission" date="2016-03" db="EMBL/GenBank/DDBJ databases">
        <title>Mechanisms controlling the formation of the plant cell surface in tip-growing cells are functionally conserved among land plants.</title>
        <authorList>
            <person name="Honkanen S."/>
            <person name="Jones V.A."/>
            <person name="Morieri G."/>
            <person name="Champion C."/>
            <person name="Hetherington A.J."/>
            <person name="Kelly S."/>
            <person name="Saint-Marcoux D."/>
            <person name="Proust H."/>
            <person name="Prescott H."/>
            <person name="Dolan L."/>
        </authorList>
    </citation>
    <scope>NUCLEOTIDE SEQUENCE [LARGE SCALE GENOMIC DNA]</scope>
    <source>
        <strain evidence="5">cv. Tak-1 and cv. Tak-2</strain>
        <tissue evidence="4">Whole gametophyte</tissue>
    </source>
</reference>
<proteinExistence type="inferred from homology"/>
<name>A0A176W9E4_MARPO</name>
<evidence type="ECO:0000256" key="1">
    <source>
        <dbReference type="ARBA" id="ARBA00038479"/>
    </source>
</evidence>
<evidence type="ECO:0000313" key="3">
    <source>
        <dbReference type="EMBL" id="BBN10361.1"/>
    </source>
</evidence>
<keyword evidence="5" id="KW-1185">Reference proteome</keyword>
<dbReference type="Pfam" id="PF03966">
    <property type="entry name" value="Trm112p"/>
    <property type="match status" value="1"/>
</dbReference>
<dbReference type="PANTHER" id="PTHR33505">
    <property type="entry name" value="ZGC:162634"/>
    <property type="match status" value="1"/>
</dbReference>
<dbReference type="PANTHER" id="PTHR33505:SF4">
    <property type="entry name" value="PROTEIN PREY, MITOCHONDRIAL"/>
    <property type="match status" value="1"/>
</dbReference>
<dbReference type="EMBL" id="LVLJ01001430">
    <property type="protein sequence ID" value="OAE29730.1"/>
    <property type="molecule type" value="Genomic_DNA"/>
</dbReference>
<reference evidence="6" key="3">
    <citation type="journal article" date="2020" name="Curr. Biol.">
        <title>Chromatin organization in early land plants reveals an ancestral association between H3K27me3, transposons, and constitutive heterochromatin.</title>
        <authorList>
            <person name="Montgomery S.A."/>
            <person name="Tanizawa Y."/>
            <person name="Galik B."/>
            <person name="Wang N."/>
            <person name="Ito T."/>
            <person name="Mochizuki T."/>
            <person name="Akimcheva S."/>
            <person name="Bowman J.L."/>
            <person name="Cognat V."/>
            <person name="Marechal-Drouard L."/>
            <person name="Ekker H."/>
            <person name="Hong S.F."/>
            <person name="Kohchi T."/>
            <person name="Lin S.S."/>
            <person name="Liu L.D."/>
            <person name="Nakamura Y."/>
            <person name="Valeeva L.R."/>
            <person name="Shakirov E.V."/>
            <person name="Shippen D.E."/>
            <person name="Wei W.L."/>
            <person name="Yagura M."/>
            <person name="Yamaoka S."/>
            <person name="Yamato K.T."/>
            <person name="Liu C."/>
            <person name="Berger F."/>
        </authorList>
    </citation>
    <scope>NUCLEOTIDE SEQUENCE [LARGE SCALE GENOMIC DNA]</scope>
    <source>
        <strain evidence="6">Tak-1</strain>
    </source>
</reference>
<dbReference type="EMBL" id="AP019870">
    <property type="protein sequence ID" value="BBN10361.1"/>
    <property type="molecule type" value="Genomic_DNA"/>
</dbReference>
<gene>
    <name evidence="4" type="ORF">AXG93_3884s1260</name>
    <name evidence="3" type="ORF">Mp_5g02940</name>
</gene>
<protein>
    <recommendedName>
        <fullName evidence="2">Protein preY, mitochondrial</fullName>
    </recommendedName>
</protein>
<reference evidence="3" key="2">
    <citation type="journal article" date="2019" name="Curr. Biol.">
        <title>Chromatin organization in early land plants reveals an ancestral association between H3K27me3, transposons, and constitutive heterochromatin.</title>
        <authorList>
            <person name="Montgomery S.A."/>
            <person name="Tanizawa Y."/>
            <person name="Galik B."/>
            <person name="Wang N."/>
            <person name="Ito T."/>
            <person name="Mochizuki T."/>
            <person name="Akimcheva S."/>
            <person name="Bowman J."/>
            <person name="Cognat V."/>
            <person name="Drouard L."/>
            <person name="Ekker H."/>
            <person name="Houng S."/>
            <person name="Kohchi T."/>
            <person name="Lin S."/>
            <person name="Liu L.D."/>
            <person name="Nakamura Y."/>
            <person name="Valeeva L.R."/>
            <person name="Shakirov E.V."/>
            <person name="Shippen D.E."/>
            <person name="Wei W."/>
            <person name="Yagura M."/>
            <person name="Yamaoka S."/>
            <person name="Yamato K.T."/>
            <person name="Liu C."/>
            <person name="Berger F."/>
        </authorList>
    </citation>
    <scope>NUCLEOTIDE SEQUENCE [LARGE SCALE GENOMIC DNA]</scope>
    <source>
        <strain evidence="3">Tak-1</strain>
    </source>
</reference>
<dbReference type="InterPro" id="IPR005651">
    <property type="entry name" value="Trm112-like"/>
</dbReference>
<dbReference type="Proteomes" id="UP000077202">
    <property type="component" value="Unassembled WGS sequence"/>
</dbReference>
<evidence type="ECO:0000313" key="6">
    <source>
        <dbReference type="Proteomes" id="UP001162541"/>
    </source>
</evidence>
<dbReference type="Gene3D" id="2.20.25.10">
    <property type="match status" value="1"/>
</dbReference>
<accession>A0A176W9E4</accession>
<evidence type="ECO:0000313" key="5">
    <source>
        <dbReference type="Proteomes" id="UP000077202"/>
    </source>
</evidence>
<dbReference type="Proteomes" id="UP001162541">
    <property type="component" value="Chromosome 5"/>
</dbReference>
<evidence type="ECO:0000256" key="2">
    <source>
        <dbReference type="ARBA" id="ARBA00040939"/>
    </source>
</evidence>
<comment type="similarity">
    <text evidence="1">Belongs to the PREY family.</text>
</comment>
<dbReference type="AlphaFoldDB" id="A0A176W9E4"/>
<evidence type="ECO:0000313" key="4">
    <source>
        <dbReference type="EMBL" id="OAE29730.1"/>
    </source>
</evidence>
<organism evidence="4 5">
    <name type="scientific">Marchantia polymorpha subsp. ruderalis</name>
    <dbReference type="NCBI Taxonomy" id="1480154"/>
    <lineage>
        <taxon>Eukaryota</taxon>
        <taxon>Viridiplantae</taxon>
        <taxon>Streptophyta</taxon>
        <taxon>Embryophyta</taxon>
        <taxon>Marchantiophyta</taxon>
        <taxon>Marchantiopsida</taxon>
        <taxon>Marchantiidae</taxon>
        <taxon>Marchantiales</taxon>
        <taxon>Marchantiaceae</taxon>
        <taxon>Marchantia</taxon>
    </lineage>
</organism>
<dbReference type="SUPFAM" id="SSF158997">
    <property type="entry name" value="Trm112p-like"/>
    <property type="match status" value="1"/>
</dbReference>